<protein>
    <submittedName>
        <fullName evidence="2">Uncharacterized protein</fullName>
    </submittedName>
</protein>
<evidence type="ECO:0000313" key="2">
    <source>
        <dbReference type="EMBL" id="CAK9012710.1"/>
    </source>
</evidence>
<name>A0ABP0JEK9_9DINO</name>
<accession>A0ABP0JEK9</accession>
<dbReference type="EMBL" id="CAXAMN010005180">
    <property type="protein sequence ID" value="CAK9012710.1"/>
    <property type="molecule type" value="Genomic_DNA"/>
</dbReference>
<keyword evidence="3" id="KW-1185">Reference proteome</keyword>
<organism evidence="2 3">
    <name type="scientific">Durusdinium trenchii</name>
    <dbReference type="NCBI Taxonomy" id="1381693"/>
    <lineage>
        <taxon>Eukaryota</taxon>
        <taxon>Sar</taxon>
        <taxon>Alveolata</taxon>
        <taxon>Dinophyceae</taxon>
        <taxon>Suessiales</taxon>
        <taxon>Symbiodiniaceae</taxon>
        <taxon>Durusdinium</taxon>
    </lineage>
</organism>
<comment type="caution">
    <text evidence="2">The sequence shown here is derived from an EMBL/GenBank/DDBJ whole genome shotgun (WGS) entry which is preliminary data.</text>
</comment>
<sequence length="455" mass="49070">MAEQQDSLDRVRRGAHSAAPNRSLKHAREADMVLAGVCGTKGFDASDLILALLSHFAMDAPLGRMAWTLSERAAGVASLTSAHAIGSRLRAAYPFWSVYEPFHAYSLKLFDCDLDCTDIPIGTSPLDAASRSAVALEKRAEVLIGLSSVARSMLAQTETLSDTVAIKKHASATFTDRFLLPLESMRDVRETLIFRAGAQLSIARASLMAANRNYFAQAYCNRHTFSARVEPAKPCLQALADLPDAQTAMLLLRHCQSHVKLTRATAMAQRFKPLMSRRKPASNKLGGLPLTQNTWLQASLAIKAGGLGLRSTALHAPAAYIASITHLAASCTELDPTYRVVPPPVHQALTLYNQVVLPEDQIHSLAPSYQQRDLSATVDKAQQAHLIAATTGEAAKDCAFPLHRPTAFALFAMGWRIPLGTTLKYAHVVETAAKDITGCGTSLPPSWLPLASAQS</sequence>
<dbReference type="Proteomes" id="UP001642484">
    <property type="component" value="Unassembled WGS sequence"/>
</dbReference>
<proteinExistence type="predicted"/>
<evidence type="ECO:0000313" key="3">
    <source>
        <dbReference type="Proteomes" id="UP001642484"/>
    </source>
</evidence>
<gene>
    <name evidence="2" type="ORF">CCMP2556_LOCUS10963</name>
</gene>
<reference evidence="2 3" key="1">
    <citation type="submission" date="2024-02" db="EMBL/GenBank/DDBJ databases">
        <authorList>
            <person name="Chen Y."/>
            <person name="Shah S."/>
            <person name="Dougan E. K."/>
            <person name="Thang M."/>
            <person name="Chan C."/>
        </authorList>
    </citation>
    <scope>NUCLEOTIDE SEQUENCE [LARGE SCALE GENOMIC DNA]</scope>
</reference>
<feature type="region of interest" description="Disordered" evidence="1">
    <location>
        <begin position="1"/>
        <end position="20"/>
    </location>
</feature>
<evidence type="ECO:0000256" key="1">
    <source>
        <dbReference type="SAM" id="MobiDB-lite"/>
    </source>
</evidence>